<dbReference type="EMBL" id="MCFG01000249">
    <property type="protein sequence ID" value="ORX77423.1"/>
    <property type="molecule type" value="Genomic_DNA"/>
</dbReference>
<name>A0A1Y1WV90_9FUNG</name>
<organism evidence="2 3">
    <name type="scientific">Anaeromyces robustus</name>
    <dbReference type="NCBI Taxonomy" id="1754192"/>
    <lineage>
        <taxon>Eukaryota</taxon>
        <taxon>Fungi</taxon>
        <taxon>Fungi incertae sedis</taxon>
        <taxon>Chytridiomycota</taxon>
        <taxon>Chytridiomycota incertae sedis</taxon>
        <taxon>Neocallimastigomycetes</taxon>
        <taxon>Neocallimastigales</taxon>
        <taxon>Neocallimastigaceae</taxon>
        <taxon>Anaeromyces</taxon>
    </lineage>
</organism>
<feature type="signal peptide" evidence="1">
    <location>
        <begin position="1"/>
        <end position="19"/>
    </location>
</feature>
<evidence type="ECO:0000313" key="3">
    <source>
        <dbReference type="Proteomes" id="UP000193944"/>
    </source>
</evidence>
<evidence type="ECO:0008006" key="4">
    <source>
        <dbReference type="Google" id="ProtNLM"/>
    </source>
</evidence>
<sequence length="118" mass="13052">MKLLSLFLTIFILFSVINAEKTTKPSKTLPIFTSTKSTTNTNTNTTTQVRTPCPPVYTTSCNENQRMTIGIYVSSYKSTSCFAFGPRCIPKTTDYTRKIIPKTTTITTTATITTTTSL</sequence>
<comment type="caution">
    <text evidence="2">The sequence shown here is derived from an EMBL/GenBank/DDBJ whole genome shotgun (WGS) entry which is preliminary data.</text>
</comment>
<feature type="chain" id="PRO_5012327401" description="CBM1 domain-containing protein" evidence="1">
    <location>
        <begin position="20"/>
        <end position="118"/>
    </location>
</feature>
<protein>
    <recommendedName>
        <fullName evidence="4">CBM1 domain-containing protein</fullName>
    </recommendedName>
</protein>
<evidence type="ECO:0000313" key="2">
    <source>
        <dbReference type="EMBL" id="ORX77423.1"/>
    </source>
</evidence>
<reference evidence="2 3" key="2">
    <citation type="submission" date="2016-08" db="EMBL/GenBank/DDBJ databases">
        <title>Pervasive Adenine N6-methylation of Active Genes in Fungi.</title>
        <authorList>
            <consortium name="DOE Joint Genome Institute"/>
            <person name="Mondo S.J."/>
            <person name="Dannebaum R.O."/>
            <person name="Kuo R.C."/>
            <person name="Labutti K."/>
            <person name="Haridas S."/>
            <person name="Kuo A."/>
            <person name="Salamov A."/>
            <person name="Ahrendt S.R."/>
            <person name="Lipzen A."/>
            <person name="Sullivan W."/>
            <person name="Andreopoulos W.B."/>
            <person name="Clum A."/>
            <person name="Lindquist E."/>
            <person name="Daum C."/>
            <person name="Ramamoorthy G.K."/>
            <person name="Gryganskyi A."/>
            <person name="Culley D."/>
            <person name="Magnuson J.K."/>
            <person name="James T.Y."/>
            <person name="O'Malley M.A."/>
            <person name="Stajich J.E."/>
            <person name="Spatafora J.W."/>
            <person name="Visel A."/>
            <person name="Grigoriev I.V."/>
        </authorList>
    </citation>
    <scope>NUCLEOTIDE SEQUENCE [LARGE SCALE GENOMIC DNA]</scope>
    <source>
        <strain evidence="2 3">S4</strain>
    </source>
</reference>
<accession>A0A1Y1WV90</accession>
<evidence type="ECO:0000256" key="1">
    <source>
        <dbReference type="SAM" id="SignalP"/>
    </source>
</evidence>
<proteinExistence type="predicted"/>
<dbReference type="AlphaFoldDB" id="A0A1Y1WV90"/>
<keyword evidence="1" id="KW-0732">Signal</keyword>
<reference evidence="2 3" key="1">
    <citation type="submission" date="2016-08" db="EMBL/GenBank/DDBJ databases">
        <title>A Parts List for Fungal Cellulosomes Revealed by Comparative Genomics.</title>
        <authorList>
            <consortium name="DOE Joint Genome Institute"/>
            <person name="Haitjema C.H."/>
            <person name="Gilmore S.P."/>
            <person name="Henske J.K."/>
            <person name="Solomon K.V."/>
            <person name="De Groot R."/>
            <person name="Kuo A."/>
            <person name="Mondo S.J."/>
            <person name="Salamov A.A."/>
            <person name="Labutti K."/>
            <person name="Zhao Z."/>
            <person name="Chiniquy J."/>
            <person name="Barry K."/>
            <person name="Brewer H.M."/>
            <person name="Purvine S.O."/>
            <person name="Wright A.T."/>
            <person name="Boxma B."/>
            <person name="Van Alen T."/>
            <person name="Hackstein J.H."/>
            <person name="Baker S.E."/>
            <person name="Grigoriev I.V."/>
            <person name="O'Malley M.A."/>
        </authorList>
    </citation>
    <scope>NUCLEOTIDE SEQUENCE [LARGE SCALE GENOMIC DNA]</scope>
    <source>
        <strain evidence="2 3">S4</strain>
    </source>
</reference>
<dbReference type="Proteomes" id="UP000193944">
    <property type="component" value="Unassembled WGS sequence"/>
</dbReference>
<keyword evidence="3" id="KW-1185">Reference proteome</keyword>
<gene>
    <name evidence="2" type="ORF">BCR32DRAFT_247964</name>
</gene>